<reference evidence="3 4" key="1">
    <citation type="submission" date="2018-07" db="EMBL/GenBank/DDBJ databases">
        <title>Complete genome sequencing of Ornithinimicrobium sp. AMA3305.</title>
        <authorList>
            <person name="Bae J.-W."/>
        </authorList>
    </citation>
    <scope>NUCLEOTIDE SEQUENCE [LARGE SCALE GENOMIC DNA]</scope>
    <source>
        <strain evidence="3 4">AMA3305</strain>
    </source>
</reference>
<keyword evidence="2" id="KW-0472">Membrane</keyword>
<feature type="region of interest" description="Disordered" evidence="1">
    <location>
        <begin position="559"/>
        <end position="583"/>
    </location>
</feature>
<dbReference type="Gene3D" id="1.20.1640.10">
    <property type="entry name" value="Multidrug efflux transporter AcrB transmembrane domain"/>
    <property type="match status" value="3"/>
</dbReference>
<accession>A0A345NN93</accession>
<dbReference type="Gene3D" id="3.30.70.1430">
    <property type="entry name" value="Multidrug efflux transporter AcrB pore domain"/>
    <property type="match status" value="2"/>
</dbReference>
<protein>
    <submittedName>
        <fullName evidence="3">AcrB/AcrD/AcrF family protein</fullName>
    </submittedName>
</protein>
<feature type="transmembrane region" description="Helical" evidence="2">
    <location>
        <begin position="602"/>
        <end position="623"/>
    </location>
</feature>
<evidence type="ECO:0000256" key="1">
    <source>
        <dbReference type="SAM" id="MobiDB-lite"/>
    </source>
</evidence>
<dbReference type="Gene3D" id="3.30.70.1440">
    <property type="entry name" value="Multidrug efflux transporter AcrB pore domain"/>
    <property type="match status" value="1"/>
</dbReference>
<feature type="region of interest" description="Disordered" evidence="1">
    <location>
        <begin position="257"/>
        <end position="288"/>
    </location>
</feature>
<name>A0A345NN93_9MICO</name>
<sequence>MSRLTLFSVRNRALIALATLFSVLAGLWSANALPRELFPSLQFPVLVVATSAQGSSATVVEEQVTKPVEIAAQGLNNVVEVQSTSTDGFSSVVIELDYGTNMGAAQTDLQRAVLSLPNLPDSADPQIFAGNLDDFPIIQLAAVGGEGVDEQDLVDRLDRLVVPDIEDLDGVRAVTLSGVADRVVTVDLDEDEAKDQGVAVPTVAQVLQANGVVMPGGTVLDGTTELPVQVGSRLGSVEEIAALPLLTPQVMGMQQAAAQQQAAADRARQGADDAASAAAADPTDPELAGQAAAAAAAAEQAAAGAAQAGEVEVPTLGDVATVTLEEREPTAYTRTNGEPSVGLAITKTPDGNAVEISHALADLGPDISTSLEGGELVTIYDGAPFIEKSIEDLATEGLLGLGFAILVVAAFLLSVRLTFVTALSIPLSLLIALVGLKVADYSLNILTLGALTIAIGRVVDDSIVVIENIKRHVSRGDDRRTAVVGATREVAGAITSATVATVAVFLPLGFVGGQVGELFRPFAITVSLAMLASLLVALTIVPVLGYWFLAGRRARGRHEEVPEVDPGIEDAAAATDAEADDPLDDRTDRLQRTYLPALRTSLAHPWITVLLALLLLGGTGYTATHLKTDFIGSSGENTLQATLTMPTGTTLEETDAQAHEVEDWLGAREDVTSYQVTAGSPGGIEAVFLGSGANTASFAVTLEEGVDGDGFGQQLQKAFEGELPADASFSVQSGQQLAQTNLEVVVQAQDADDLRTTADTVATVLKDAGATDVVNNLTDTVPALHVEVDRQAAADAGIAEAQLGQVVQAATGGATVGRVELDGARRDVVVEQGSAPDVEALKSLPVGASATGDVVTLGEVADLATVEESVSVTRIDGLRAATVTGQPGGDNLGALTADLQQRLDALDVPPGVQVDLGGVSADQRQAFSSLGLALLAAIAIVYLVMVATFNSLVQPLILLVSVPFAATGSIALLLITDMPLDVASMVGLLMLIGIVVTNAIVLIDLVNQYRERGMDRRTALLEGARHRLRPILMTALATILALTPMALAITGGGAFISQPLAVVVIGGLVSSTLLTLILVPVLYELVGRGATWVGGLRDGRQEQTPRTPRARRAD</sequence>
<organism evidence="3 4">
    <name type="scientific">Ornithinimicrobium avium</name>
    <dbReference type="NCBI Taxonomy" id="2283195"/>
    <lineage>
        <taxon>Bacteria</taxon>
        <taxon>Bacillati</taxon>
        <taxon>Actinomycetota</taxon>
        <taxon>Actinomycetes</taxon>
        <taxon>Micrococcales</taxon>
        <taxon>Ornithinimicrobiaceae</taxon>
        <taxon>Ornithinimicrobium</taxon>
    </lineage>
</organism>
<keyword evidence="2" id="KW-0812">Transmembrane</keyword>
<dbReference type="SUPFAM" id="SSF82866">
    <property type="entry name" value="Multidrug efflux transporter AcrB transmembrane domain"/>
    <property type="match status" value="2"/>
</dbReference>
<feature type="transmembrane region" description="Helical" evidence="2">
    <location>
        <begin position="956"/>
        <end position="976"/>
    </location>
</feature>
<dbReference type="RefSeq" id="WP_114928266.1">
    <property type="nucleotide sequence ID" value="NZ_CP031229.1"/>
</dbReference>
<dbReference type="InterPro" id="IPR027463">
    <property type="entry name" value="AcrB_DN_DC_subdom"/>
</dbReference>
<feature type="transmembrane region" description="Helical" evidence="2">
    <location>
        <begin position="445"/>
        <end position="469"/>
    </location>
</feature>
<evidence type="ECO:0000313" key="4">
    <source>
        <dbReference type="Proteomes" id="UP000253790"/>
    </source>
</evidence>
<feature type="compositionally biased region" description="Low complexity" evidence="1">
    <location>
        <begin position="272"/>
        <end position="281"/>
    </location>
</feature>
<feature type="transmembrane region" description="Helical" evidence="2">
    <location>
        <begin position="930"/>
        <end position="949"/>
    </location>
</feature>
<evidence type="ECO:0000256" key="2">
    <source>
        <dbReference type="SAM" id="Phobius"/>
    </source>
</evidence>
<dbReference type="SUPFAM" id="SSF82693">
    <property type="entry name" value="Multidrug efflux transporter AcrB pore domain, PN1, PN2, PC1 and PC2 subdomains"/>
    <property type="match status" value="3"/>
</dbReference>
<feature type="transmembrane region" description="Helical" evidence="2">
    <location>
        <begin position="1028"/>
        <end position="1049"/>
    </location>
</feature>
<feature type="transmembrane region" description="Helical" evidence="2">
    <location>
        <begin position="490"/>
        <end position="510"/>
    </location>
</feature>
<dbReference type="SUPFAM" id="SSF82714">
    <property type="entry name" value="Multidrug efflux transporter AcrB TolC docking domain, DN and DC subdomains"/>
    <property type="match status" value="2"/>
</dbReference>
<dbReference type="InterPro" id="IPR001036">
    <property type="entry name" value="Acrflvin-R"/>
</dbReference>
<keyword evidence="2" id="KW-1133">Transmembrane helix</keyword>
<feature type="transmembrane region" description="Helical" evidence="2">
    <location>
        <begin position="522"/>
        <end position="549"/>
    </location>
</feature>
<proteinExistence type="predicted"/>
<dbReference type="PANTHER" id="PTHR32063:SF0">
    <property type="entry name" value="SWARMING MOTILITY PROTEIN SWRC"/>
    <property type="match status" value="1"/>
</dbReference>
<dbReference type="GO" id="GO:0042910">
    <property type="term" value="F:xenobiotic transmembrane transporter activity"/>
    <property type="evidence" value="ECO:0007669"/>
    <property type="project" value="TreeGrafter"/>
</dbReference>
<dbReference type="GO" id="GO:0005886">
    <property type="term" value="C:plasma membrane"/>
    <property type="evidence" value="ECO:0007669"/>
    <property type="project" value="TreeGrafter"/>
</dbReference>
<feature type="transmembrane region" description="Helical" evidence="2">
    <location>
        <begin position="393"/>
        <end position="413"/>
    </location>
</feature>
<dbReference type="Gene3D" id="3.30.2090.10">
    <property type="entry name" value="Multidrug efflux transporter AcrB TolC docking domain, DN and DC subdomains"/>
    <property type="match status" value="3"/>
</dbReference>
<dbReference type="AlphaFoldDB" id="A0A345NN93"/>
<dbReference type="PANTHER" id="PTHR32063">
    <property type="match status" value="1"/>
</dbReference>
<gene>
    <name evidence="3" type="ORF">DV701_10515</name>
</gene>
<dbReference type="Pfam" id="PF00873">
    <property type="entry name" value="ACR_tran"/>
    <property type="match status" value="2"/>
</dbReference>
<dbReference type="KEGG" id="orn:DV701_10515"/>
<feature type="transmembrane region" description="Helical" evidence="2">
    <location>
        <begin position="1061"/>
        <end position="1083"/>
    </location>
</feature>
<feature type="transmembrane region" description="Helical" evidence="2">
    <location>
        <begin position="982"/>
        <end position="1007"/>
    </location>
</feature>
<feature type="transmembrane region" description="Helical" evidence="2">
    <location>
        <begin position="420"/>
        <end position="439"/>
    </location>
</feature>
<dbReference type="OrthoDB" id="3306666at2"/>
<dbReference type="Proteomes" id="UP000253790">
    <property type="component" value="Chromosome"/>
</dbReference>
<dbReference type="Gene3D" id="3.30.70.1320">
    <property type="entry name" value="Multidrug efflux transporter AcrB pore domain like"/>
    <property type="match status" value="2"/>
</dbReference>
<dbReference type="EMBL" id="CP031229">
    <property type="protein sequence ID" value="AXH96501.1"/>
    <property type="molecule type" value="Genomic_DNA"/>
</dbReference>
<keyword evidence="4" id="KW-1185">Reference proteome</keyword>
<evidence type="ECO:0000313" key="3">
    <source>
        <dbReference type="EMBL" id="AXH96501.1"/>
    </source>
</evidence>